<keyword evidence="5" id="KW-1185">Reference proteome</keyword>
<sequence>MVINTITVSVAVTPTIIKTYFSHYLNRKSLHQRPTAHITYHEGLQLVRQFLHYASFHTVEDIQAFTSQWVPVPRWVKVDEVEISKEHLEKAAEHLQAQLGPDGIQQIGGKTWWQWRHGNSHLKAEWIEMRKDYQERKKAGGGEGQRIMLYVHGGAYYFGSVDEHRYQMQRHARKLKARVLAPRYRLAPQFPFPCGLHDCLSVYLYLLEGHDPSTIILAGDSAGGGMIVSMLVTLRDQGVPLPAGAILISPWVDLTHSFPSLGGDGKFDYIPAHGFVHKPSMSWPPPNADDMLELEQRSQNYVSIDKNAAHLRKALSKREEKAAKKQGQQEQIRGFSVHSEVESPDLATLKPIDDEKSSQSQSASPSIGPNALLSITIDGKIIEIKDQIQLYAANHLITHPLVSPVLQPTLGGLPPLLIQVGGGELLRDEQIYLAHKAASPLSYIPNPSAHLSAESIQSQAARYSPTNVQLQVWDDLCHVAPTFSFTRPAKYMYRSVAQFGAWALARAQKTAIDILDDDAVSVISTASSSSSTTPSDGRDNLFSDDIKLSMPRSAQNVRFDHVSRDASTRMPAVGRAGDPLPPFEKHMIRQSIDRHGTIHALAPPDTLPALQLPPADIGTIKPGPVRKWMAAQEAWNARFARQKLAVQKKRIADMDRGFEEFEGERPPPTALAGRRVRGMEGERRKKRSWGMSLWSLWGSKHDEMTIIRESKVDATTPDELQNTNMHTTSLAPTDGVLGSPALNKPRQSPRHRSNGLVSQSQGQSQLRSRSKSRHSTVTDRGQAGAELDDLALVLGMGDLKLHGGQGAGKGDTSSVHAKRGEWEGRNGEVKSVGEGETLVPKSETMSTRPTRDGVAYPFKLRVQEDFGGREREVNASTVTLMSLRAEEGGNIGECDGEKKQE</sequence>
<name>A0A8E2JBN3_9PEZI</name>
<dbReference type="OrthoDB" id="2336090at2759"/>
<reference evidence="4 5" key="1">
    <citation type="journal article" date="2016" name="Nat. Commun.">
        <title>Ectomycorrhizal ecology is imprinted in the genome of the dominant symbiotic fungus Cenococcum geophilum.</title>
        <authorList>
            <consortium name="DOE Joint Genome Institute"/>
            <person name="Peter M."/>
            <person name="Kohler A."/>
            <person name="Ohm R.A."/>
            <person name="Kuo A."/>
            <person name="Krutzmann J."/>
            <person name="Morin E."/>
            <person name="Arend M."/>
            <person name="Barry K.W."/>
            <person name="Binder M."/>
            <person name="Choi C."/>
            <person name="Clum A."/>
            <person name="Copeland A."/>
            <person name="Grisel N."/>
            <person name="Haridas S."/>
            <person name="Kipfer T."/>
            <person name="LaButti K."/>
            <person name="Lindquist E."/>
            <person name="Lipzen A."/>
            <person name="Maire R."/>
            <person name="Meier B."/>
            <person name="Mihaltcheva S."/>
            <person name="Molinier V."/>
            <person name="Murat C."/>
            <person name="Poggeler S."/>
            <person name="Quandt C.A."/>
            <person name="Sperisen C."/>
            <person name="Tritt A."/>
            <person name="Tisserant E."/>
            <person name="Crous P.W."/>
            <person name="Henrissat B."/>
            <person name="Nehls U."/>
            <person name="Egli S."/>
            <person name="Spatafora J.W."/>
            <person name="Grigoriev I.V."/>
            <person name="Martin F.M."/>
        </authorList>
    </citation>
    <scope>NUCLEOTIDE SEQUENCE [LARGE SCALE GENOMIC DNA]</scope>
    <source>
        <strain evidence="4 5">CBS 459.81</strain>
    </source>
</reference>
<evidence type="ECO:0000259" key="3">
    <source>
        <dbReference type="Pfam" id="PF07859"/>
    </source>
</evidence>
<dbReference type="InterPro" id="IPR050300">
    <property type="entry name" value="GDXG_lipolytic_enzyme"/>
</dbReference>
<dbReference type="InterPro" id="IPR029058">
    <property type="entry name" value="AB_hydrolase_fold"/>
</dbReference>
<gene>
    <name evidence="4" type="ORF">K432DRAFT_385247</name>
</gene>
<feature type="compositionally biased region" description="Low complexity" evidence="2">
    <location>
        <begin position="758"/>
        <end position="767"/>
    </location>
</feature>
<evidence type="ECO:0000313" key="5">
    <source>
        <dbReference type="Proteomes" id="UP000250266"/>
    </source>
</evidence>
<evidence type="ECO:0000256" key="1">
    <source>
        <dbReference type="ARBA" id="ARBA00022801"/>
    </source>
</evidence>
<feature type="domain" description="Alpha/beta hydrolase fold-3" evidence="3">
    <location>
        <begin position="387"/>
        <end position="437"/>
    </location>
</feature>
<dbReference type="Pfam" id="PF07859">
    <property type="entry name" value="Abhydrolase_3"/>
    <property type="match status" value="2"/>
</dbReference>
<dbReference type="AlphaFoldDB" id="A0A8E2JBN3"/>
<dbReference type="Proteomes" id="UP000250266">
    <property type="component" value="Unassembled WGS sequence"/>
</dbReference>
<feature type="region of interest" description="Disordered" evidence="2">
    <location>
        <begin position="803"/>
        <end position="852"/>
    </location>
</feature>
<organism evidence="4 5">
    <name type="scientific">Lepidopterella palustris CBS 459.81</name>
    <dbReference type="NCBI Taxonomy" id="1314670"/>
    <lineage>
        <taxon>Eukaryota</taxon>
        <taxon>Fungi</taxon>
        <taxon>Dikarya</taxon>
        <taxon>Ascomycota</taxon>
        <taxon>Pezizomycotina</taxon>
        <taxon>Dothideomycetes</taxon>
        <taxon>Pleosporomycetidae</taxon>
        <taxon>Mytilinidiales</taxon>
        <taxon>Argynnaceae</taxon>
        <taxon>Lepidopterella</taxon>
    </lineage>
</organism>
<keyword evidence="1 4" id="KW-0378">Hydrolase</keyword>
<evidence type="ECO:0000313" key="4">
    <source>
        <dbReference type="EMBL" id="OCK76670.1"/>
    </source>
</evidence>
<feature type="compositionally biased region" description="Basic and acidic residues" evidence="2">
    <location>
        <begin position="818"/>
        <end position="833"/>
    </location>
</feature>
<dbReference type="SUPFAM" id="SSF53474">
    <property type="entry name" value="alpha/beta-Hydrolases"/>
    <property type="match status" value="1"/>
</dbReference>
<dbReference type="PANTHER" id="PTHR48081:SF19">
    <property type="entry name" value="AB HYDROLASE SUPERFAMILY PROTEIN C4A8.06C"/>
    <property type="match status" value="1"/>
</dbReference>
<dbReference type="Gene3D" id="3.40.50.1820">
    <property type="entry name" value="alpha/beta hydrolase"/>
    <property type="match status" value="2"/>
</dbReference>
<dbReference type="InterPro" id="IPR013094">
    <property type="entry name" value="AB_hydrolase_3"/>
</dbReference>
<feature type="region of interest" description="Disordered" evidence="2">
    <location>
        <begin position="713"/>
        <end position="782"/>
    </location>
</feature>
<accession>A0A8E2JBN3</accession>
<feature type="region of interest" description="Disordered" evidence="2">
    <location>
        <begin position="316"/>
        <end position="337"/>
    </location>
</feature>
<evidence type="ECO:0000256" key="2">
    <source>
        <dbReference type="SAM" id="MobiDB-lite"/>
    </source>
</evidence>
<dbReference type="PANTHER" id="PTHR48081">
    <property type="entry name" value="AB HYDROLASE SUPERFAMILY PROTEIN C4A8.06C"/>
    <property type="match status" value="1"/>
</dbReference>
<dbReference type="GO" id="GO:0016787">
    <property type="term" value="F:hydrolase activity"/>
    <property type="evidence" value="ECO:0007669"/>
    <property type="project" value="UniProtKB-KW"/>
</dbReference>
<dbReference type="EMBL" id="KV745190">
    <property type="protein sequence ID" value="OCK76670.1"/>
    <property type="molecule type" value="Genomic_DNA"/>
</dbReference>
<protein>
    <submittedName>
        <fullName evidence="4">Alpha/beta-hydrolase</fullName>
    </submittedName>
</protein>
<proteinExistence type="predicted"/>
<feature type="domain" description="Alpha/beta hydrolase fold-3" evidence="3">
    <location>
        <begin position="148"/>
        <end position="257"/>
    </location>
</feature>
<feature type="compositionally biased region" description="Polar residues" evidence="2">
    <location>
        <begin position="718"/>
        <end position="731"/>
    </location>
</feature>